<feature type="region of interest" description="Disordered" evidence="1">
    <location>
        <begin position="199"/>
        <end position="244"/>
    </location>
</feature>
<feature type="compositionally biased region" description="Low complexity" evidence="1">
    <location>
        <begin position="162"/>
        <end position="180"/>
    </location>
</feature>
<feature type="region of interest" description="Disordered" evidence="1">
    <location>
        <begin position="103"/>
        <end position="142"/>
    </location>
</feature>
<feature type="compositionally biased region" description="Polar residues" evidence="1">
    <location>
        <begin position="204"/>
        <end position="219"/>
    </location>
</feature>
<keyword evidence="2" id="KW-0732">Signal</keyword>
<dbReference type="Proteomes" id="UP000827284">
    <property type="component" value="Unassembled WGS sequence"/>
</dbReference>
<evidence type="ECO:0000313" key="3">
    <source>
        <dbReference type="EMBL" id="GJJ70743.1"/>
    </source>
</evidence>
<reference evidence="3" key="1">
    <citation type="submission" date="2021-11" db="EMBL/GenBank/DDBJ databases">
        <authorList>
            <person name="Herlambang A."/>
            <person name="Guo Y."/>
            <person name="Takashima Y."/>
            <person name="Nishizawa T."/>
        </authorList>
    </citation>
    <scope>NUCLEOTIDE SEQUENCE</scope>
    <source>
        <strain evidence="3">E1425</strain>
    </source>
</reference>
<feature type="region of interest" description="Disordered" evidence="1">
    <location>
        <begin position="161"/>
        <end position="187"/>
    </location>
</feature>
<protein>
    <submittedName>
        <fullName evidence="3">Uncharacterized protein</fullName>
    </submittedName>
</protein>
<dbReference type="AlphaFoldDB" id="A0A9P3H656"/>
<evidence type="ECO:0000313" key="4">
    <source>
        <dbReference type="Proteomes" id="UP000827284"/>
    </source>
</evidence>
<reference evidence="3" key="2">
    <citation type="journal article" date="2022" name="Microbiol. Resour. Announc.">
        <title>Whole-Genome Sequence of Entomortierella parvispora E1425, a Mucoromycotan Fungus Associated with Burkholderiaceae-Related Endosymbiotic Bacteria.</title>
        <authorList>
            <person name="Herlambang A."/>
            <person name="Guo Y."/>
            <person name="Takashima Y."/>
            <person name="Narisawa K."/>
            <person name="Ohta H."/>
            <person name="Nishizawa T."/>
        </authorList>
    </citation>
    <scope>NUCLEOTIDE SEQUENCE</scope>
    <source>
        <strain evidence="3">E1425</strain>
    </source>
</reference>
<name>A0A9P3H656_9FUNG</name>
<sequence length="244" mass="27228">MWSITFYSIAPLVLCVMIMNAAEPVIDYSHLHKPTATISTFPPLAAPAPRIQSPQAGGGAPGLYILNSNHPPKERSLLAFSTKWLSSVTSSPVSFIKHLSRRSSSSFPSSTAEIDLDEISTDFNTEEMQQEKRPPSRSRYSPPAVAYYAEDESIRQHHIYLQQQHQQQQQQQQHPQQQQQSVHPDSLSFNKSELCHSAAGTKVPTPQDNNNNNHSPQTRNLDDPGKIPVGDWHLMSALHNKPPP</sequence>
<organism evidence="3 4">
    <name type="scientific">Entomortierella parvispora</name>
    <dbReference type="NCBI Taxonomy" id="205924"/>
    <lineage>
        <taxon>Eukaryota</taxon>
        <taxon>Fungi</taxon>
        <taxon>Fungi incertae sedis</taxon>
        <taxon>Mucoromycota</taxon>
        <taxon>Mortierellomycotina</taxon>
        <taxon>Mortierellomycetes</taxon>
        <taxon>Mortierellales</taxon>
        <taxon>Mortierellaceae</taxon>
        <taxon>Entomortierella</taxon>
    </lineage>
</organism>
<accession>A0A9P3H656</accession>
<feature type="chain" id="PRO_5040167427" evidence="2">
    <location>
        <begin position="16"/>
        <end position="244"/>
    </location>
</feature>
<feature type="signal peptide" evidence="2">
    <location>
        <begin position="1"/>
        <end position="15"/>
    </location>
</feature>
<dbReference type="OrthoDB" id="2426615at2759"/>
<gene>
    <name evidence="3" type="ORF">EMPS_03093</name>
</gene>
<evidence type="ECO:0000256" key="2">
    <source>
        <dbReference type="SAM" id="SignalP"/>
    </source>
</evidence>
<comment type="caution">
    <text evidence="3">The sequence shown here is derived from an EMBL/GenBank/DDBJ whole genome shotgun (WGS) entry which is preliminary data.</text>
</comment>
<dbReference type="EMBL" id="BQFW01000004">
    <property type="protein sequence ID" value="GJJ70743.1"/>
    <property type="molecule type" value="Genomic_DNA"/>
</dbReference>
<proteinExistence type="predicted"/>
<evidence type="ECO:0000256" key="1">
    <source>
        <dbReference type="SAM" id="MobiDB-lite"/>
    </source>
</evidence>
<keyword evidence="4" id="KW-1185">Reference proteome</keyword>